<comment type="caution">
    <text evidence="8">The sequence shown here is derived from an EMBL/GenBank/DDBJ whole genome shotgun (WGS) entry which is preliminary data.</text>
</comment>
<feature type="compositionally biased region" description="Low complexity" evidence="6">
    <location>
        <begin position="27"/>
        <end position="38"/>
    </location>
</feature>
<evidence type="ECO:0000256" key="5">
    <source>
        <dbReference type="ARBA" id="ARBA00023171"/>
    </source>
</evidence>
<evidence type="ECO:0000256" key="2">
    <source>
        <dbReference type="ARBA" id="ARBA00022692"/>
    </source>
</evidence>
<evidence type="ECO:0000256" key="7">
    <source>
        <dbReference type="SAM" id="Phobius"/>
    </source>
</evidence>
<dbReference type="NCBIfam" id="TIGR01476">
    <property type="entry name" value="chlor_syn_BchG"/>
    <property type="match status" value="1"/>
</dbReference>
<evidence type="ECO:0000256" key="6">
    <source>
        <dbReference type="SAM" id="MobiDB-lite"/>
    </source>
</evidence>
<dbReference type="GO" id="GO:0015995">
    <property type="term" value="P:chlorophyll biosynthetic process"/>
    <property type="evidence" value="ECO:0007669"/>
    <property type="project" value="UniProtKB-KW"/>
</dbReference>
<feature type="transmembrane region" description="Helical" evidence="7">
    <location>
        <begin position="318"/>
        <end position="336"/>
    </location>
</feature>
<feature type="transmembrane region" description="Helical" evidence="7">
    <location>
        <begin position="288"/>
        <end position="312"/>
    </location>
</feature>
<gene>
    <name evidence="8" type="ORF">PPROV_000351300</name>
</gene>
<evidence type="ECO:0000256" key="4">
    <source>
        <dbReference type="ARBA" id="ARBA00023136"/>
    </source>
</evidence>
<feature type="region of interest" description="Disordered" evidence="6">
    <location>
        <begin position="1"/>
        <end position="98"/>
    </location>
</feature>
<sequence length="444" mass="47853">MVAAGASPASLASRMMKRSPPPRSRRSLSIIIRSPQQPLHHDRHDPCRRRRRTTSTTVPCAAAGKNQEEASSSSSQSESSSSPPPPPTPTIATHDDLDVSEDVRHERLVMESERQHLHDADEATNVAWKQLLGVKDAPRTVVKWRLRLQLTKPITWFSLCTGVIAGCMASGNAFHADDGENLARALFVFVLAGPCMGGFTQTMNDWFDREVDAINEPDRPIPSGQIDGFEVMVQIGVLLVAGLLSAVALDAWNGLGHHDALFLALTGAAISTAYSVEPLRLKERNGWISGLALGISYIMLPWMCSMACFRGLDDVPLETLAVSFAFSVGALGISVVNDFKSSTGDRHLGLKSLPVMYGDKDAARISALVTDLPQLGVAAMLAQAGRRDAAIAIVCSVLLQVVLQQRLLLTTENPSENDLKYMATSMPLFTGSLWVAASACGALF</sequence>
<evidence type="ECO:0000256" key="1">
    <source>
        <dbReference type="ARBA" id="ARBA00004141"/>
    </source>
</evidence>
<dbReference type="InterPro" id="IPR050475">
    <property type="entry name" value="Prenyltransferase_related"/>
</dbReference>
<evidence type="ECO:0000313" key="8">
    <source>
        <dbReference type="EMBL" id="GHP04760.1"/>
    </source>
</evidence>
<dbReference type="PANTHER" id="PTHR42723:SF1">
    <property type="entry name" value="CHLOROPHYLL SYNTHASE, CHLOROPLASTIC"/>
    <property type="match status" value="1"/>
</dbReference>
<keyword evidence="5" id="KW-0149">Chlorophyll biosynthesis</keyword>
<dbReference type="InterPro" id="IPR006372">
    <property type="entry name" value="Chl_synth"/>
</dbReference>
<feature type="transmembrane region" description="Helical" evidence="7">
    <location>
        <begin position="229"/>
        <end position="248"/>
    </location>
</feature>
<comment type="subcellular location">
    <subcellularLocation>
        <location evidence="1">Membrane</location>
        <topology evidence="1">Multi-pass membrane protein</topology>
    </subcellularLocation>
</comment>
<accession>A0A830HG53</accession>
<dbReference type="AlphaFoldDB" id="A0A830HG53"/>
<dbReference type="GO" id="GO:0016765">
    <property type="term" value="F:transferase activity, transferring alkyl or aryl (other than methyl) groups"/>
    <property type="evidence" value="ECO:0007669"/>
    <property type="project" value="InterPro"/>
</dbReference>
<organism evidence="8 9">
    <name type="scientific">Pycnococcus provasolii</name>
    <dbReference type="NCBI Taxonomy" id="41880"/>
    <lineage>
        <taxon>Eukaryota</taxon>
        <taxon>Viridiplantae</taxon>
        <taxon>Chlorophyta</taxon>
        <taxon>Pseudoscourfieldiophyceae</taxon>
        <taxon>Pseudoscourfieldiales</taxon>
        <taxon>Pycnococcaceae</taxon>
        <taxon>Pycnococcus</taxon>
    </lineage>
</organism>
<proteinExistence type="predicted"/>
<protein>
    <recommendedName>
        <fullName evidence="10">Chlorophyll synthase</fullName>
    </recommendedName>
</protein>
<dbReference type="EMBL" id="BNJQ01000008">
    <property type="protein sequence ID" value="GHP04760.1"/>
    <property type="molecule type" value="Genomic_DNA"/>
</dbReference>
<dbReference type="PANTHER" id="PTHR42723">
    <property type="entry name" value="CHLOROPHYLL SYNTHASE"/>
    <property type="match status" value="1"/>
</dbReference>
<dbReference type="OrthoDB" id="434972at2759"/>
<feature type="transmembrane region" description="Helical" evidence="7">
    <location>
        <begin position="182"/>
        <end position="199"/>
    </location>
</feature>
<evidence type="ECO:0000256" key="3">
    <source>
        <dbReference type="ARBA" id="ARBA00022989"/>
    </source>
</evidence>
<keyword evidence="2 7" id="KW-0812">Transmembrane</keyword>
<keyword evidence="3 7" id="KW-1133">Transmembrane helix</keyword>
<feature type="transmembrane region" description="Helical" evidence="7">
    <location>
        <begin position="154"/>
        <end position="176"/>
    </location>
</feature>
<dbReference type="InterPro" id="IPR044878">
    <property type="entry name" value="UbiA_sf"/>
</dbReference>
<dbReference type="Pfam" id="PF01040">
    <property type="entry name" value="UbiA"/>
    <property type="match status" value="1"/>
</dbReference>
<dbReference type="InterPro" id="IPR000537">
    <property type="entry name" value="UbiA_prenyltransferase"/>
</dbReference>
<keyword evidence="4 7" id="KW-0472">Membrane</keyword>
<dbReference type="Proteomes" id="UP000660262">
    <property type="component" value="Unassembled WGS sequence"/>
</dbReference>
<evidence type="ECO:0000313" key="9">
    <source>
        <dbReference type="Proteomes" id="UP000660262"/>
    </source>
</evidence>
<dbReference type="GO" id="GO:0016020">
    <property type="term" value="C:membrane"/>
    <property type="evidence" value="ECO:0007669"/>
    <property type="project" value="UniProtKB-SubCell"/>
</dbReference>
<evidence type="ECO:0008006" key="10">
    <source>
        <dbReference type="Google" id="ProtNLM"/>
    </source>
</evidence>
<dbReference type="Gene3D" id="1.10.357.140">
    <property type="entry name" value="UbiA prenyltransferase"/>
    <property type="match status" value="1"/>
</dbReference>
<feature type="compositionally biased region" description="Low complexity" evidence="6">
    <location>
        <begin position="71"/>
        <end position="81"/>
    </location>
</feature>
<reference evidence="8" key="1">
    <citation type="submission" date="2020-10" db="EMBL/GenBank/DDBJ databases">
        <title>Unveiling of a novel bifunctional photoreceptor, Dualchrome1, isolated from a cosmopolitan green alga.</title>
        <authorList>
            <person name="Suzuki S."/>
            <person name="Kawachi M."/>
        </authorList>
    </citation>
    <scope>NUCLEOTIDE SEQUENCE</scope>
    <source>
        <strain evidence="8">NIES 2893</strain>
    </source>
</reference>
<name>A0A830HG53_9CHLO</name>
<keyword evidence="9" id="KW-1185">Reference proteome</keyword>